<evidence type="ECO:0000313" key="2">
    <source>
        <dbReference type="Proteomes" id="UP000824024"/>
    </source>
</evidence>
<protein>
    <submittedName>
        <fullName evidence="1">DUF1848 domain-containing protein</fullName>
    </submittedName>
</protein>
<comment type="caution">
    <text evidence="1">The sequence shown here is derived from an EMBL/GenBank/DDBJ whole genome shotgun (WGS) entry which is preliminary data.</text>
</comment>
<reference evidence="1" key="2">
    <citation type="submission" date="2021-04" db="EMBL/GenBank/DDBJ databases">
        <authorList>
            <person name="Gilroy R."/>
        </authorList>
    </citation>
    <scope>NUCLEOTIDE SEQUENCE</scope>
    <source>
        <strain evidence="1">CHK192-9172</strain>
    </source>
</reference>
<dbReference type="AlphaFoldDB" id="A0A9D2D531"/>
<gene>
    <name evidence="1" type="ORF">IAA08_12230</name>
</gene>
<name>A0A9D2D531_9FIRM</name>
<dbReference type="Pfam" id="PF08902">
    <property type="entry name" value="DUF1848"/>
    <property type="match status" value="1"/>
</dbReference>
<dbReference type="Proteomes" id="UP000824024">
    <property type="component" value="Unassembled WGS sequence"/>
</dbReference>
<accession>A0A9D2D531</accession>
<organism evidence="1 2">
    <name type="scientific">Candidatus Eubacterium avistercoris</name>
    <dbReference type="NCBI Taxonomy" id="2838567"/>
    <lineage>
        <taxon>Bacteria</taxon>
        <taxon>Bacillati</taxon>
        <taxon>Bacillota</taxon>
        <taxon>Clostridia</taxon>
        <taxon>Eubacteriales</taxon>
        <taxon>Eubacteriaceae</taxon>
        <taxon>Eubacterium</taxon>
    </lineage>
</organism>
<dbReference type="EMBL" id="DXCH01000328">
    <property type="protein sequence ID" value="HIZ08688.1"/>
    <property type="molecule type" value="Genomic_DNA"/>
</dbReference>
<dbReference type="InterPro" id="IPR014998">
    <property type="entry name" value="DUF1848"/>
</dbReference>
<proteinExistence type="predicted"/>
<sequence length="314" mass="36283">MILSVSRRTDVPRYYPEWFIKRLKEGYVDVKNPVNPHQISRISLNRDVVDCIVFWTKDPEPMMKYLKDLRDYPYYVQFTITGYGKDIEPALADKETRVIPLFRELAAETDEKRVIWRYDPIFFTPVYTPDFHLKCFEDMARQLRGSTRKVVISLLDDYRKIKHRMSRINLLPAGMINLESFLKNMKEIALENEMELTACAEQELEEKYGIASASCIDKSLVEQITGMEIDVPKDRNQRPGCGCIQSIDVGSYDTCPAGCLYCYASGDARHIKENCGEYDKNASLLCGRLGAEDKITERKVKSFCCGQMNLWGLK</sequence>
<evidence type="ECO:0000313" key="1">
    <source>
        <dbReference type="EMBL" id="HIZ08688.1"/>
    </source>
</evidence>
<reference evidence="1" key="1">
    <citation type="journal article" date="2021" name="PeerJ">
        <title>Extensive microbial diversity within the chicken gut microbiome revealed by metagenomics and culture.</title>
        <authorList>
            <person name="Gilroy R."/>
            <person name="Ravi A."/>
            <person name="Getino M."/>
            <person name="Pursley I."/>
            <person name="Horton D.L."/>
            <person name="Alikhan N.F."/>
            <person name="Baker D."/>
            <person name="Gharbi K."/>
            <person name="Hall N."/>
            <person name="Watson M."/>
            <person name="Adriaenssens E.M."/>
            <person name="Foster-Nyarko E."/>
            <person name="Jarju S."/>
            <person name="Secka A."/>
            <person name="Antonio M."/>
            <person name="Oren A."/>
            <person name="Chaudhuri R.R."/>
            <person name="La Ragione R."/>
            <person name="Hildebrand F."/>
            <person name="Pallen M.J."/>
        </authorList>
    </citation>
    <scope>NUCLEOTIDE SEQUENCE</scope>
    <source>
        <strain evidence="1">CHK192-9172</strain>
    </source>
</reference>